<reference evidence="1" key="1">
    <citation type="journal article" date="2014" name="Int. J. Syst. Evol. Microbiol.">
        <title>Complete genome sequence of Corynebacterium casei LMG S-19264T (=DSM 44701T), isolated from a smear-ripened cheese.</title>
        <authorList>
            <consortium name="US DOE Joint Genome Institute (JGI-PGF)"/>
            <person name="Walter F."/>
            <person name="Albersmeier A."/>
            <person name="Kalinowski J."/>
            <person name="Ruckert C."/>
        </authorList>
    </citation>
    <scope>NUCLEOTIDE SEQUENCE</scope>
    <source>
        <strain evidence="1">KCTC 42650</strain>
    </source>
</reference>
<dbReference type="RefSeq" id="WP_189678445.1">
    <property type="nucleotide sequence ID" value="NZ_BNCJ01000001.1"/>
</dbReference>
<keyword evidence="2" id="KW-1185">Reference proteome</keyword>
<organism evidence="1 2">
    <name type="scientific">Seohaeicola zhoushanensis</name>
    <dbReference type="NCBI Taxonomy" id="1569283"/>
    <lineage>
        <taxon>Bacteria</taxon>
        <taxon>Pseudomonadati</taxon>
        <taxon>Pseudomonadota</taxon>
        <taxon>Alphaproteobacteria</taxon>
        <taxon>Rhodobacterales</taxon>
        <taxon>Roseobacteraceae</taxon>
        <taxon>Seohaeicola</taxon>
    </lineage>
</organism>
<dbReference type="Gene3D" id="1.25.40.10">
    <property type="entry name" value="Tetratricopeptide repeat domain"/>
    <property type="match status" value="2"/>
</dbReference>
<proteinExistence type="predicted"/>
<evidence type="ECO:0000313" key="2">
    <source>
        <dbReference type="Proteomes" id="UP000626220"/>
    </source>
</evidence>
<evidence type="ECO:0000313" key="1">
    <source>
        <dbReference type="EMBL" id="GHF36151.1"/>
    </source>
</evidence>
<dbReference type="InterPro" id="IPR011990">
    <property type="entry name" value="TPR-like_helical_dom_sf"/>
</dbReference>
<evidence type="ECO:0008006" key="3">
    <source>
        <dbReference type="Google" id="ProtNLM"/>
    </source>
</evidence>
<dbReference type="SUPFAM" id="SSF48452">
    <property type="entry name" value="TPR-like"/>
    <property type="match status" value="1"/>
</dbReference>
<reference evidence="1" key="2">
    <citation type="submission" date="2020-09" db="EMBL/GenBank/DDBJ databases">
        <authorList>
            <person name="Sun Q."/>
            <person name="Kim S."/>
        </authorList>
    </citation>
    <scope>NUCLEOTIDE SEQUENCE</scope>
    <source>
        <strain evidence="1">KCTC 42650</strain>
    </source>
</reference>
<protein>
    <recommendedName>
        <fullName evidence="3">Tetratricopeptide repeat protein</fullName>
    </recommendedName>
</protein>
<name>A0A8J3GUC3_9RHOB</name>
<gene>
    <name evidence="1" type="ORF">GCM10017056_04930</name>
</gene>
<dbReference type="EMBL" id="BNCJ01000001">
    <property type="protein sequence ID" value="GHF36151.1"/>
    <property type="molecule type" value="Genomic_DNA"/>
</dbReference>
<dbReference type="Proteomes" id="UP000626220">
    <property type="component" value="Unassembled WGS sequence"/>
</dbReference>
<dbReference type="SUPFAM" id="SSF53756">
    <property type="entry name" value="UDP-Glycosyltransferase/glycogen phosphorylase"/>
    <property type="match status" value="1"/>
</dbReference>
<comment type="caution">
    <text evidence="1">The sequence shown here is derived from an EMBL/GenBank/DDBJ whole genome shotgun (WGS) entry which is preliminary data.</text>
</comment>
<sequence length="617" mass="65988">MTDQAALSRKDRRVRIAKAAKVYGIKGQESLDLHEAYNALARGEVMRAVQLAHPITQSHPASPHAWIVMGGAALAQREGRTAKAFFAEAQAMRPKDPLVLGGLAKAHVLDAEVEEAVTLIPRAFAAGSEDAGLARLYLELMAQLGRRILAADLMEAHVLRLKDAGVCLKLADMLVDADEPNRAAKFYEQAYNLDPKPEAHQIGRLRGLVTQCRFAEAEPLALDLLGRVKDRDAVMGMHLLMLRVMGRSDEAENLAAGFDFASPEGFAHARGVMANIHQDRGDDAAADAAFLEAIHVTGAGGNMAKAYGVFLLRKGDYAAAAPHYAERFPAQQRALIPLENAAPDNLASLGRVLLMGEQGIGDQLALLELLRLAPLAPDAQVTLIADARFGPLLAGNTLGIAHHDRKNFLSNPQKLAPNQLVYLGDLTRYLDGAEPAARQGAYLVPDAARSDALRRKYSEMAHGAPVVGVAWKSTSLIGHLRSVPLARLAQALPQGALVVNLQYGDVAAEIKAAQEARPDLRFVTDAEVDQMTDLAGFAAQIAALDFVASIDNTTAHMCGALGHAGAHLLIPEGADCMWYWGGGGSSDPWYGAATLHRQEKASDWDAPLAALAEALAR</sequence>
<dbReference type="AlphaFoldDB" id="A0A8J3GUC3"/>
<accession>A0A8J3GUC3</accession>